<reference evidence="2 3" key="2">
    <citation type="journal article" date="2010" name="Stand. Genomic Sci.">
        <title>Complete genome sequence of Sulfurospirillum deleyianum type strain (5175).</title>
        <authorList>
            <person name="Sikorski J."/>
            <person name="Lapidus A."/>
            <person name="Copeland A."/>
            <person name="Glavina Del Rio T."/>
            <person name="Nolan M."/>
            <person name="Lucas S."/>
            <person name="Chen F."/>
            <person name="Tice H."/>
            <person name="Cheng J.F."/>
            <person name="Saunders E."/>
            <person name="Bruce D."/>
            <person name="Goodwin L."/>
            <person name="Pitluck S."/>
            <person name="Ovchinnikova G."/>
            <person name="Pati A."/>
            <person name="Ivanova N."/>
            <person name="Mavromatis K."/>
            <person name="Chen A."/>
            <person name="Palaniappan K."/>
            <person name="Chain P."/>
            <person name="Land M."/>
            <person name="Hauser L."/>
            <person name="Chang Y.J."/>
            <person name="Jeffries C.D."/>
            <person name="Brettin T."/>
            <person name="Detter J.C."/>
            <person name="Han C."/>
            <person name="Rohde M."/>
            <person name="Lang E."/>
            <person name="Spring S."/>
            <person name="Goker M."/>
            <person name="Bristow J."/>
            <person name="Eisen J.A."/>
            <person name="Markowitz V."/>
            <person name="Hugenholtz P."/>
            <person name="Kyrpides N.C."/>
            <person name="Klenk H.P."/>
        </authorList>
    </citation>
    <scope>NUCLEOTIDE SEQUENCE [LARGE SCALE GENOMIC DNA]</scope>
    <source>
        <strain evidence="3">ATCC 51133 / DSM 6946 / 5175</strain>
    </source>
</reference>
<evidence type="ECO:0000259" key="1">
    <source>
        <dbReference type="PROSITE" id="PS50983"/>
    </source>
</evidence>
<dbReference type="RefSeq" id="WP_012856611.1">
    <property type="nucleotide sequence ID" value="NC_013512.1"/>
</dbReference>
<dbReference type="eggNOG" id="COG0614">
    <property type="taxonomic scope" value="Bacteria"/>
</dbReference>
<dbReference type="HOGENOM" id="CLU_038034_13_1_7"/>
<dbReference type="InterPro" id="IPR050902">
    <property type="entry name" value="ABC_Transporter_SBP"/>
</dbReference>
<dbReference type="SUPFAM" id="SSF53807">
    <property type="entry name" value="Helical backbone' metal receptor"/>
    <property type="match status" value="1"/>
</dbReference>
<evidence type="ECO:0000313" key="2">
    <source>
        <dbReference type="EMBL" id="ACZ11847.1"/>
    </source>
</evidence>
<accession>D1B177</accession>
<name>D1B177_SULD5</name>
<protein>
    <submittedName>
        <fullName evidence="2">Periplasmic binding protein</fullName>
    </submittedName>
</protein>
<dbReference type="InterPro" id="IPR002491">
    <property type="entry name" value="ABC_transptr_periplasmic_BD"/>
</dbReference>
<keyword evidence="3" id="KW-1185">Reference proteome</keyword>
<reference evidence="3" key="1">
    <citation type="submission" date="2009-11" db="EMBL/GenBank/DDBJ databases">
        <title>The complete genome of Sulfurospirillum deleyianum DSM 6946.</title>
        <authorList>
            <consortium name="US DOE Joint Genome Institute (JGI-PGF)"/>
            <person name="Lucas S."/>
            <person name="Copeland A."/>
            <person name="Lapidus A."/>
            <person name="Glavina del Rio T."/>
            <person name="Dalin E."/>
            <person name="Tice H."/>
            <person name="Bruce D."/>
            <person name="Goodwin L."/>
            <person name="Pitluck S."/>
            <person name="Kyrpides N."/>
            <person name="Mavromatis K."/>
            <person name="Ivanova N."/>
            <person name="Ovchinnikova G."/>
            <person name="Munk A.C."/>
            <person name="Lu M."/>
            <person name="Brettin T."/>
            <person name="Detter J.C."/>
            <person name="Han C."/>
            <person name="Tapia R."/>
            <person name="Larimer F."/>
            <person name="Land M."/>
            <person name="Hauser L."/>
            <person name="Markowitz V."/>
            <person name="Cheng J.F."/>
            <person name="Hugenholtz P."/>
            <person name="Woyke T."/>
            <person name="Wu D."/>
            <person name="Aumann P."/>
            <person name="Schneider S."/>
            <person name="Lang E."/>
            <person name="Spring S."/>
            <person name="Klenk H.P."/>
            <person name="Eisen J.A."/>
        </authorList>
    </citation>
    <scope>NUCLEOTIDE SEQUENCE [LARGE SCALE GENOMIC DNA]</scope>
    <source>
        <strain evidence="3">ATCC 51133 / DSM 6946 / 5175</strain>
    </source>
</reference>
<dbReference type="OrthoDB" id="9775594at2"/>
<feature type="domain" description="Fe/B12 periplasmic-binding" evidence="1">
    <location>
        <begin position="35"/>
        <end position="311"/>
    </location>
</feature>
<dbReference type="PROSITE" id="PS50983">
    <property type="entry name" value="FE_B12_PBP"/>
    <property type="match status" value="1"/>
</dbReference>
<sequence precursor="true">MKKVIFLLSCFASLLFSQTYTDMLGREVSIEKSDKIVCIGPGALRLAVYLGLENRLVGIEKTENEASPFSPYRTFLGKKNIAKLPLIGTGGPGKMPDLEALIVAKPDFIIASFVDKNQLELIASKTNIPLIAISYGASYGGTSEKNLEDIKNSLLLLGNITRTNPRAKALVTFIQTQEENLRTLKFPAKKLYVGGIGYKGVQGLTSTEVSYPPFELLGLKNTLFEKSGAQGHQFIELEALMHHNPDMIFIDQFGKTKVEQEYHAQKALYDTLSAYKTGNVKEVLGFNFYSTNVENLLIIAWQIAAYLGEPVDVNEKAHAIFNAFYGDPKGSALLESLPYGFARP</sequence>
<dbReference type="KEGG" id="sdl:Sdel_0816"/>
<dbReference type="AlphaFoldDB" id="D1B177"/>
<dbReference type="STRING" id="525898.Sdel_0816"/>
<evidence type="ECO:0000313" key="3">
    <source>
        <dbReference type="Proteomes" id="UP000002222"/>
    </source>
</evidence>
<dbReference type="Gene3D" id="3.40.50.1980">
    <property type="entry name" value="Nitrogenase molybdenum iron protein domain"/>
    <property type="match status" value="2"/>
</dbReference>
<dbReference type="PANTHER" id="PTHR30535">
    <property type="entry name" value="VITAMIN B12-BINDING PROTEIN"/>
    <property type="match status" value="1"/>
</dbReference>
<gene>
    <name evidence="2" type="ordered locus">Sdel_0816</name>
</gene>
<dbReference type="Pfam" id="PF01497">
    <property type="entry name" value="Peripla_BP_2"/>
    <property type="match status" value="1"/>
</dbReference>
<dbReference type="Proteomes" id="UP000002222">
    <property type="component" value="Chromosome"/>
</dbReference>
<organism evidence="2 3">
    <name type="scientific">Sulfurospirillum deleyianum (strain ATCC 51133 / DSM 6946 / 5175)</name>
    <dbReference type="NCBI Taxonomy" id="525898"/>
    <lineage>
        <taxon>Bacteria</taxon>
        <taxon>Pseudomonadati</taxon>
        <taxon>Campylobacterota</taxon>
        <taxon>Epsilonproteobacteria</taxon>
        <taxon>Campylobacterales</taxon>
        <taxon>Sulfurospirillaceae</taxon>
        <taxon>Sulfurospirillum</taxon>
    </lineage>
</organism>
<dbReference type="PANTHER" id="PTHR30535:SF34">
    <property type="entry name" value="MOLYBDATE-BINDING PROTEIN MOLA"/>
    <property type="match status" value="1"/>
</dbReference>
<proteinExistence type="predicted"/>
<dbReference type="EMBL" id="CP001816">
    <property type="protein sequence ID" value="ACZ11847.1"/>
    <property type="molecule type" value="Genomic_DNA"/>
</dbReference>